<comment type="similarity">
    <text evidence="7">Belongs to the dTDP-4-dehydrorhamnose 3,5-epimerase family.</text>
</comment>
<keyword evidence="9" id="KW-1185">Reference proteome</keyword>
<dbReference type="STRING" id="206506.AAV32_05365"/>
<proteinExistence type="inferred from homology"/>
<dbReference type="GO" id="GO:0005829">
    <property type="term" value="C:cytosol"/>
    <property type="evidence" value="ECO:0007669"/>
    <property type="project" value="TreeGrafter"/>
</dbReference>
<sequence>MKIETTSLPGVKLLSPEFHADERGYFLENVNLRQLRAALALPDLAFVQENLSQSRHGVLRGLHFQRAPHAQGKLISVTAGEVFDVAVDIRRDSATFGQWTGAILSARNRRLLWIPPGYAHGFLVLSGSADCLYRTTSYWHAPAEGSIRWNDPALAISWPLSVPPVLSARDQAAPLLRDALL</sequence>
<evidence type="ECO:0000313" key="9">
    <source>
        <dbReference type="Proteomes" id="UP000078084"/>
    </source>
</evidence>
<dbReference type="SUPFAM" id="SSF51182">
    <property type="entry name" value="RmlC-like cupins"/>
    <property type="match status" value="1"/>
</dbReference>
<dbReference type="EC" id="5.1.3.13" evidence="3 7"/>
<comment type="pathway">
    <text evidence="7">Carbohydrate biosynthesis; dTDP-L-rhamnose biosynthesis.</text>
</comment>
<evidence type="ECO:0000256" key="5">
    <source>
        <dbReference type="PIRSR" id="PIRSR600888-1"/>
    </source>
</evidence>
<comment type="catalytic activity">
    <reaction evidence="1 7">
        <text>dTDP-4-dehydro-6-deoxy-alpha-D-glucose = dTDP-4-dehydro-beta-L-rhamnose</text>
        <dbReference type="Rhea" id="RHEA:16969"/>
        <dbReference type="ChEBI" id="CHEBI:57649"/>
        <dbReference type="ChEBI" id="CHEBI:62830"/>
        <dbReference type="EC" id="5.1.3.13"/>
    </reaction>
</comment>
<evidence type="ECO:0000256" key="4">
    <source>
        <dbReference type="ARBA" id="ARBA00019595"/>
    </source>
</evidence>
<dbReference type="InterPro" id="IPR000888">
    <property type="entry name" value="RmlC-like"/>
</dbReference>
<comment type="function">
    <text evidence="2 7">Catalyzes the epimerization of the C3' and C5'positions of dTDP-6-deoxy-D-xylo-4-hexulose, forming dTDP-6-deoxy-L-lyxo-4-hexulose.</text>
</comment>
<dbReference type="AlphaFoldDB" id="A0A171KUB5"/>
<dbReference type="GO" id="GO:0000271">
    <property type="term" value="P:polysaccharide biosynthetic process"/>
    <property type="evidence" value="ECO:0007669"/>
    <property type="project" value="TreeGrafter"/>
</dbReference>
<accession>A0A171KUB5</accession>
<dbReference type="PANTHER" id="PTHR21047:SF2">
    <property type="entry name" value="THYMIDINE DIPHOSPHO-4-KETO-RHAMNOSE 3,5-EPIMERASE"/>
    <property type="match status" value="1"/>
</dbReference>
<feature type="active site" description="Proton acceptor" evidence="5">
    <location>
        <position position="63"/>
    </location>
</feature>
<dbReference type="EMBL" id="LBNE01000002">
    <property type="protein sequence ID" value="KKO72482.1"/>
    <property type="molecule type" value="Genomic_DNA"/>
</dbReference>
<dbReference type="Proteomes" id="UP000078084">
    <property type="component" value="Unassembled WGS sequence"/>
</dbReference>
<gene>
    <name evidence="8" type="ORF">AAV32_05365</name>
</gene>
<dbReference type="PANTHER" id="PTHR21047">
    <property type="entry name" value="DTDP-6-DEOXY-D-GLUCOSE-3,5 EPIMERASE"/>
    <property type="match status" value="1"/>
</dbReference>
<dbReference type="InterPro" id="IPR011051">
    <property type="entry name" value="RmlC_Cupin_sf"/>
</dbReference>
<evidence type="ECO:0000256" key="2">
    <source>
        <dbReference type="ARBA" id="ARBA00001997"/>
    </source>
</evidence>
<dbReference type="InterPro" id="IPR014710">
    <property type="entry name" value="RmlC-like_jellyroll"/>
</dbReference>
<evidence type="ECO:0000256" key="7">
    <source>
        <dbReference type="RuleBase" id="RU364069"/>
    </source>
</evidence>
<dbReference type="Gene3D" id="2.60.120.10">
    <property type="entry name" value="Jelly Rolls"/>
    <property type="match status" value="1"/>
</dbReference>
<dbReference type="GO" id="GO:0008830">
    <property type="term" value="F:dTDP-4-dehydrorhamnose 3,5-epimerase activity"/>
    <property type="evidence" value="ECO:0007669"/>
    <property type="project" value="UniProtKB-UniRule"/>
</dbReference>
<comment type="caution">
    <text evidence="8">The sequence shown here is derived from an EMBL/GenBank/DDBJ whole genome shotgun (WGS) entry which is preliminary data.</text>
</comment>
<feature type="site" description="Participates in a stacking interaction with the thymidine ring of dTDP-4-oxo-6-deoxyglucose" evidence="6">
    <location>
        <position position="139"/>
    </location>
</feature>
<dbReference type="GO" id="GO:0019305">
    <property type="term" value="P:dTDP-rhamnose biosynthetic process"/>
    <property type="evidence" value="ECO:0007669"/>
    <property type="project" value="UniProtKB-UniRule"/>
</dbReference>
<comment type="subunit">
    <text evidence="7">Homodimer.</text>
</comment>
<evidence type="ECO:0000256" key="1">
    <source>
        <dbReference type="ARBA" id="ARBA00001298"/>
    </source>
</evidence>
<dbReference type="CDD" id="cd00438">
    <property type="entry name" value="cupin_RmlC"/>
    <property type="match status" value="1"/>
</dbReference>
<reference evidence="8 9" key="1">
    <citation type="submission" date="2015-04" db="EMBL/GenBank/DDBJ databases">
        <title>Genome sequence of Kerstersia gyiorum CG1.</title>
        <authorList>
            <person name="Greninger A.L."/>
            <person name="Kozyreva V."/>
            <person name="Chaturvedi V."/>
        </authorList>
    </citation>
    <scope>NUCLEOTIDE SEQUENCE [LARGE SCALE GENOMIC DNA]</scope>
    <source>
        <strain evidence="8 9">CG1</strain>
    </source>
</reference>
<protein>
    <recommendedName>
        <fullName evidence="4 7">dTDP-4-dehydrorhamnose 3,5-epimerase</fullName>
        <ecNumber evidence="3 7">5.1.3.13</ecNumber>
    </recommendedName>
    <alternativeName>
        <fullName evidence="7">Thymidine diphospho-4-keto-rhamnose 3,5-epimerase</fullName>
    </alternativeName>
</protein>
<keyword evidence="7" id="KW-0413">Isomerase</keyword>
<dbReference type="NCBIfam" id="TIGR01221">
    <property type="entry name" value="rmlC"/>
    <property type="match status" value="1"/>
</dbReference>
<dbReference type="RefSeq" id="WP_068368546.1">
    <property type="nucleotide sequence ID" value="NZ_LBNE01000002.1"/>
</dbReference>
<dbReference type="Pfam" id="PF00908">
    <property type="entry name" value="dTDP_sugar_isom"/>
    <property type="match status" value="1"/>
</dbReference>
<evidence type="ECO:0000256" key="3">
    <source>
        <dbReference type="ARBA" id="ARBA00012098"/>
    </source>
</evidence>
<dbReference type="PATRIC" id="fig|206506.3.peg.1149"/>
<name>A0A171KUB5_9BURK</name>
<organism evidence="8 9">
    <name type="scientific">Kerstersia gyiorum</name>
    <dbReference type="NCBI Taxonomy" id="206506"/>
    <lineage>
        <taxon>Bacteria</taxon>
        <taxon>Pseudomonadati</taxon>
        <taxon>Pseudomonadota</taxon>
        <taxon>Betaproteobacteria</taxon>
        <taxon>Burkholderiales</taxon>
        <taxon>Alcaligenaceae</taxon>
        <taxon>Kerstersia</taxon>
    </lineage>
</organism>
<evidence type="ECO:0000313" key="8">
    <source>
        <dbReference type="EMBL" id="KKO72482.1"/>
    </source>
</evidence>
<evidence type="ECO:0000256" key="6">
    <source>
        <dbReference type="PIRSR" id="PIRSR600888-3"/>
    </source>
</evidence>
<dbReference type="UniPathway" id="UPA00124"/>
<feature type="active site" description="Proton donor" evidence="5">
    <location>
        <position position="133"/>
    </location>
</feature>